<feature type="region of interest" description="Disordered" evidence="1">
    <location>
        <begin position="660"/>
        <end position="689"/>
    </location>
</feature>
<organism evidence="2 4">
    <name type="scientific">Smittium culicis</name>
    <dbReference type="NCBI Taxonomy" id="133412"/>
    <lineage>
        <taxon>Eukaryota</taxon>
        <taxon>Fungi</taxon>
        <taxon>Fungi incertae sedis</taxon>
        <taxon>Zoopagomycota</taxon>
        <taxon>Kickxellomycotina</taxon>
        <taxon>Harpellomycetes</taxon>
        <taxon>Harpellales</taxon>
        <taxon>Legeriomycetaceae</taxon>
        <taxon>Smittium</taxon>
    </lineage>
</organism>
<evidence type="ECO:0000313" key="2">
    <source>
        <dbReference type="EMBL" id="OMJ08977.1"/>
    </source>
</evidence>
<keyword evidence="4" id="KW-1185">Reference proteome</keyword>
<sequence length="748" mass="85298">MYNTDNLTNNNKIPDFQPYNVRRRSTIFLPSDSELYNATINPSLYKKHLTSRNPLNIQNNHLPPINVLNNNNSHHQHNINSTENINFNPPQNANNNVHNILSPNPDLNSYSFSTPIYQSQFIQQQQQPQSYFLPTQANIAQLNALCPKVYESKYNIILKYVQVQSSYIIKSTRRTIYDYFKYKSSSKELSTYIEKRDSQVSLNNIIYDVDFADEIAATLVEYHGDKYGINKRLFNFDNARLVDQCTSYPTNDQIPSDSIHGLNAYNPDTFDHEFRSISQADQVNPSTNIIRHTNMSQNPNHLQINTNFSNENNPNYNNFQNNQLYHQNNLNPIYNKPNAQEYPSDDDNVPLINLKRAKSLRNNPTTQIINTRLDNSDDIIPIGKFKTLNLSNSKNIDSYDISSPIFSHFNTETPNHPPLNNSLPHNNPLFISHSPNIHNLNFYSPGTPYFNTNFPQNTPSFNEGQLNYNQNFSSPQLQINNDPSNIQYNSFQNDPNLVIDPNTDLDDSLPLSYLLQDYSNLANDNSITQNDANFKSNTFQKRRNSNKFVTQNEPDSNNLIKPSDLPSNNRRPSVSIVTNPSFFKSKKSNSNLNNSANTNSHFNLSSNSTTKNFLDDGFTTIPYSLLKTKSTIANYDISKSPKPKPKHLFNPSESVSSFSLSSSEILGPTHENKNSLHQSSGPKSVSTSSDIKNKAYDSFRDSSLLAHSNKNFSLYNNQDSGSFYLQEFDSSNLENIIKNYPKSSHSNI</sequence>
<protein>
    <submittedName>
        <fullName evidence="2">Uncharacterized protein</fullName>
    </submittedName>
</protein>
<comment type="caution">
    <text evidence="2">The sequence shown here is derived from an EMBL/GenBank/DDBJ whole genome shotgun (WGS) entry which is preliminary data.</text>
</comment>
<dbReference type="AlphaFoldDB" id="A0A1R1X303"/>
<proteinExistence type="predicted"/>
<name>A0A1R1X303_9FUNG</name>
<evidence type="ECO:0000313" key="3">
    <source>
        <dbReference type="EMBL" id="OMJ24141.1"/>
    </source>
</evidence>
<evidence type="ECO:0000256" key="1">
    <source>
        <dbReference type="SAM" id="MobiDB-lite"/>
    </source>
</evidence>
<dbReference type="EMBL" id="LSSN01000401">
    <property type="protein sequence ID" value="OMJ24141.1"/>
    <property type="molecule type" value="Genomic_DNA"/>
</dbReference>
<feature type="compositionally biased region" description="Polar residues" evidence="1">
    <location>
        <begin position="546"/>
        <end position="578"/>
    </location>
</feature>
<reference evidence="2 4" key="1">
    <citation type="submission" date="2017-01" db="EMBL/GenBank/DDBJ databases">
        <authorList>
            <person name="Mah S.A."/>
            <person name="Swanson W.J."/>
            <person name="Moy G.W."/>
            <person name="Vacquier V.D."/>
        </authorList>
    </citation>
    <scope>NUCLEOTIDE SEQUENCE [LARGE SCALE GENOMIC DNA]</scope>
    <source>
        <strain evidence="2 4">GSMNP</strain>
    </source>
</reference>
<feature type="compositionally biased region" description="Low complexity" evidence="1">
    <location>
        <begin position="579"/>
        <end position="595"/>
    </location>
</feature>
<feature type="region of interest" description="Disordered" evidence="1">
    <location>
        <begin position="542"/>
        <end position="595"/>
    </location>
</feature>
<feature type="compositionally biased region" description="Polar residues" evidence="1">
    <location>
        <begin position="675"/>
        <end position="689"/>
    </location>
</feature>
<evidence type="ECO:0000313" key="4">
    <source>
        <dbReference type="Proteomes" id="UP000187283"/>
    </source>
</evidence>
<accession>A0A1R1X303</accession>
<dbReference type="OrthoDB" id="5647424at2759"/>
<gene>
    <name evidence="2" type="ORF">AYI70_g11204</name>
    <name evidence="3" type="ORF">AYI70_g1782</name>
</gene>
<dbReference type="Proteomes" id="UP000187283">
    <property type="component" value="Unassembled WGS sequence"/>
</dbReference>
<dbReference type="EMBL" id="LSSN01005617">
    <property type="protein sequence ID" value="OMJ08977.1"/>
    <property type="molecule type" value="Genomic_DNA"/>
</dbReference>